<dbReference type="GO" id="GO:0000160">
    <property type="term" value="P:phosphorelay signal transduction system"/>
    <property type="evidence" value="ECO:0007669"/>
    <property type="project" value="InterPro"/>
</dbReference>
<dbReference type="InterPro" id="IPR050595">
    <property type="entry name" value="Bact_response_regulator"/>
</dbReference>
<sequence length="150" mass="17216">MTHRPFLILFIDDDQALPLVVTQAARNTFPEAQFTFVSNAHQAQEWLQSSPRRLPQLVLMDVDLNDTIDGLQLLAQIRSDERLSLLQILMISANDQLPLVYQAYQTGASSFIHKPFSLDEWKRFMAGLRQYWYETVTLPPLNGIRPASQT</sequence>
<feature type="modified residue" description="4-aspartylphosphate" evidence="2">
    <location>
        <position position="61"/>
    </location>
</feature>
<keyword evidence="1 2" id="KW-0597">Phosphoprotein</keyword>
<dbReference type="PROSITE" id="PS50110">
    <property type="entry name" value="RESPONSE_REGULATORY"/>
    <property type="match status" value="1"/>
</dbReference>
<dbReference type="InterPro" id="IPR011006">
    <property type="entry name" value="CheY-like_superfamily"/>
</dbReference>
<dbReference type="AlphaFoldDB" id="A0A2T0TNB9"/>
<dbReference type="RefSeq" id="WP_170108622.1">
    <property type="nucleotide sequence ID" value="NZ_PVTE01000001.1"/>
</dbReference>
<dbReference type="PANTHER" id="PTHR44591:SF3">
    <property type="entry name" value="RESPONSE REGULATORY DOMAIN-CONTAINING PROTEIN"/>
    <property type="match status" value="1"/>
</dbReference>
<evidence type="ECO:0000313" key="5">
    <source>
        <dbReference type="Proteomes" id="UP000238375"/>
    </source>
</evidence>
<gene>
    <name evidence="4" type="ORF">CLV58_101222</name>
</gene>
<dbReference type="SUPFAM" id="SSF52172">
    <property type="entry name" value="CheY-like"/>
    <property type="match status" value="1"/>
</dbReference>
<name>A0A2T0TNB9_9BACT</name>
<accession>A0A2T0TNB9</accession>
<dbReference type="PANTHER" id="PTHR44591">
    <property type="entry name" value="STRESS RESPONSE REGULATOR PROTEIN 1"/>
    <property type="match status" value="1"/>
</dbReference>
<protein>
    <submittedName>
        <fullName evidence="4">Response regulator receiver domain-containing protein</fullName>
    </submittedName>
</protein>
<dbReference type="SMART" id="SM00448">
    <property type="entry name" value="REC"/>
    <property type="match status" value="1"/>
</dbReference>
<proteinExistence type="predicted"/>
<evidence type="ECO:0000256" key="1">
    <source>
        <dbReference type="ARBA" id="ARBA00022553"/>
    </source>
</evidence>
<dbReference type="InterPro" id="IPR001789">
    <property type="entry name" value="Sig_transdc_resp-reg_receiver"/>
</dbReference>
<evidence type="ECO:0000256" key="2">
    <source>
        <dbReference type="PROSITE-ProRule" id="PRU00169"/>
    </source>
</evidence>
<evidence type="ECO:0000313" key="4">
    <source>
        <dbReference type="EMBL" id="PRY47156.1"/>
    </source>
</evidence>
<dbReference type="Pfam" id="PF00072">
    <property type="entry name" value="Response_reg"/>
    <property type="match status" value="1"/>
</dbReference>
<comment type="caution">
    <text evidence="4">The sequence shown here is derived from an EMBL/GenBank/DDBJ whole genome shotgun (WGS) entry which is preliminary data.</text>
</comment>
<dbReference type="Gene3D" id="3.40.50.2300">
    <property type="match status" value="1"/>
</dbReference>
<organism evidence="4 5">
    <name type="scientific">Spirosoma oryzae</name>
    <dbReference type="NCBI Taxonomy" id="1469603"/>
    <lineage>
        <taxon>Bacteria</taxon>
        <taxon>Pseudomonadati</taxon>
        <taxon>Bacteroidota</taxon>
        <taxon>Cytophagia</taxon>
        <taxon>Cytophagales</taxon>
        <taxon>Cytophagaceae</taxon>
        <taxon>Spirosoma</taxon>
    </lineage>
</organism>
<dbReference type="EMBL" id="PVTE01000001">
    <property type="protein sequence ID" value="PRY47156.1"/>
    <property type="molecule type" value="Genomic_DNA"/>
</dbReference>
<dbReference type="Proteomes" id="UP000238375">
    <property type="component" value="Unassembled WGS sequence"/>
</dbReference>
<evidence type="ECO:0000259" key="3">
    <source>
        <dbReference type="PROSITE" id="PS50110"/>
    </source>
</evidence>
<feature type="domain" description="Response regulatory" evidence="3">
    <location>
        <begin position="7"/>
        <end position="129"/>
    </location>
</feature>
<keyword evidence="5" id="KW-1185">Reference proteome</keyword>
<reference evidence="4 5" key="1">
    <citation type="submission" date="2018-03" db="EMBL/GenBank/DDBJ databases">
        <title>Genomic Encyclopedia of Archaeal and Bacterial Type Strains, Phase II (KMG-II): from individual species to whole genera.</title>
        <authorList>
            <person name="Goeker M."/>
        </authorList>
    </citation>
    <scope>NUCLEOTIDE SEQUENCE [LARGE SCALE GENOMIC DNA]</scope>
    <source>
        <strain evidence="4 5">DSM 28354</strain>
    </source>
</reference>